<keyword evidence="1" id="KW-0472">Membrane</keyword>
<evidence type="ECO:0000313" key="3">
    <source>
        <dbReference type="Proteomes" id="UP001151088"/>
    </source>
</evidence>
<sequence>MAGRLLPNLTNPLDRPAAVVPFPVARRGGRPAKLPEADLRAAVEEGLKDPEIAERFGCSRQYVYLQRKRHGLLRPKGPRRSKSRFAPKVATDRAVTMPPVDHPALAEDRTLYPATVTGVDGLLNVLVAGANHWKIGGEIRKGRWAGFPVYALTLEERATCPASCRHWRSCFGNHMHFAKRIRHGEALEDRLAHEVAILQSRHPRGFAVRLHVLGDFYSERYVALWASLIACFPALHVFGFTARIDGRRDPVARALVQLTLAHWDRFALRFSNAPVDECSTVTVEHPRQVPADAVLCPQQTGKTESCSTCALCWQSRRRIAFLQH</sequence>
<keyword evidence="1" id="KW-1133">Transmembrane helix</keyword>
<accession>A0A9X2T462</accession>
<evidence type="ECO:0000313" key="2">
    <source>
        <dbReference type="EMBL" id="MCS0497887.1"/>
    </source>
</evidence>
<dbReference type="EMBL" id="JANTHZ010000015">
    <property type="protein sequence ID" value="MCS0497887.1"/>
    <property type="molecule type" value="Genomic_DNA"/>
</dbReference>
<gene>
    <name evidence="2" type="ORF">NVS89_22610</name>
</gene>
<keyword evidence="1" id="KW-0812">Transmembrane</keyword>
<comment type="caution">
    <text evidence="2">The sequence shown here is derived from an EMBL/GenBank/DDBJ whole genome shotgun (WGS) entry which is preliminary data.</text>
</comment>
<protein>
    <submittedName>
        <fullName evidence="2">Helix-turn-helix domain-containing protein</fullName>
    </submittedName>
</protein>
<reference evidence="2" key="1">
    <citation type="submission" date="2022-08" db="EMBL/GenBank/DDBJ databases">
        <authorList>
            <person name="Li F."/>
        </authorList>
    </citation>
    <scope>NUCLEOTIDE SEQUENCE</scope>
    <source>
        <strain evidence="2">MQZ15Z-1</strain>
    </source>
</reference>
<feature type="transmembrane region" description="Helical" evidence="1">
    <location>
        <begin position="221"/>
        <end position="240"/>
    </location>
</feature>
<dbReference type="AlphaFoldDB" id="A0A9X2T462"/>
<organism evidence="2 3">
    <name type="scientific">Ancylobacter mangrovi</name>
    <dbReference type="NCBI Taxonomy" id="2972472"/>
    <lineage>
        <taxon>Bacteria</taxon>
        <taxon>Pseudomonadati</taxon>
        <taxon>Pseudomonadota</taxon>
        <taxon>Alphaproteobacteria</taxon>
        <taxon>Hyphomicrobiales</taxon>
        <taxon>Xanthobacteraceae</taxon>
        <taxon>Ancylobacter</taxon>
    </lineage>
</organism>
<dbReference type="Proteomes" id="UP001151088">
    <property type="component" value="Unassembled WGS sequence"/>
</dbReference>
<keyword evidence="3" id="KW-1185">Reference proteome</keyword>
<evidence type="ECO:0000256" key="1">
    <source>
        <dbReference type="SAM" id="Phobius"/>
    </source>
</evidence>
<dbReference type="RefSeq" id="WP_258735044.1">
    <property type="nucleotide sequence ID" value="NZ_JANTHZ010000015.1"/>
</dbReference>
<proteinExistence type="predicted"/>
<name>A0A9X2T462_9HYPH</name>